<dbReference type="EMBL" id="CAJVPY010062152">
    <property type="protein sequence ID" value="CAG8822457.1"/>
    <property type="molecule type" value="Genomic_DNA"/>
</dbReference>
<comment type="caution">
    <text evidence="1">The sequence shown here is derived from an EMBL/GenBank/DDBJ whole genome shotgun (WGS) entry which is preliminary data.</text>
</comment>
<gene>
    <name evidence="1" type="ORF">DERYTH_LOCUS27305</name>
</gene>
<evidence type="ECO:0000313" key="1">
    <source>
        <dbReference type="EMBL" id="CAG8822457.1"/>
    </source>
</evidence>
<organism evidence="1 2">
    <name type="scientific">Dentiscutata erythropus</name>
    <dbReference type="NCBI Taxonomy" id="1348616"/>
    <lineage>
        <taxon>Eukaryota</taxon>
        <taxon>Fungi</taxon>
        <taxon>Fungi incertae sedis</taxon>
        <taxon>Mucoromycota</taxon>
        <taxon>Glomeromycotina</taxon>
        <taxon>Glomeromycetes</taxon>
        <taxon>Diversisporales</taxon>
        <taxon>Gigasporaceae</taxon>
        <taxon>Dentiscutata</taxon>
    </lineage>
</organism>
<dbReference type="Proteomes" id="UP000789405">
    <property type="component" value="Unassembled WGS sequence"/>
</dbReference>
<feature type="non-terminal residue" evidence="1">
    <location>
        <position position="1"/>
    </location>
</feature>
<accession>A0A9N9KCT5</accession>
<dbReference type="AlphaFoldDB" id="A0A9N9KCT5"/>
<evidence type="ECO:0000313" key="2">
    <source>
        <dbReference type="Proteomes" id="UP000789405"/>
    </source>
</evidence>
<keyword evidence="2" id="KW-1185">Reference proteome</keyword>
<name>A0A9N9KCT5_9GLOM</name>
<reference evidence="1" key="1">
    <citation type="submission" date="2021-06" db="EMBL/GenBank/DDBJ databases">
        <authorList>
            <person name="Kallberg Y."/>
            <person name="Tangrot J."/>
            <person name="Rosling A."/>
        </authorList>
    </citation>
    <scope>NUCLEOTIDE SEQUENCE</scope>
    <source>
        <strain evidence="1">MA453B</strain>
    </source>
</reference>
<sequence length="92" mass="9974">ASTSRLVSSKIMSNNFVESFFQLGSLKAGLAFFHKSFIGSISDSDKKRPHRNIDFANANSNDSCSFFEIESADVNKEADVDVLTDASSSLSS</sequence>
<protein>
    <submittedName>
        <fullName evidence="1">23910_t:CDS:1</fullName>
    </submittedName>
</protein>
<proteinExistence type="predicted"/>
<feature type="non-terminal residue" evidence="1">
    <location>
        <position position="92"/>
    </location>
</feature>